<dbReference type="Proteomes" id="UP000006053">
    <property type="component" value="Chromosome"/>
</dbReference>
<dbReference type="STRING" id="756499.Desde_0227"/>
<evidence type="ECO:0000313" key="5">
    <source>
        <dbReference type="EMBL" id="AFL98703.1"/>
    </source>
</evidence>
<evidence type="ECO:0000259" key="4">
    <source>
        <dbReference type="PROSITE" id="PS50893"/>
    </source>
</evidence>
<dbReference type="OrthoDB" id="9801958at2"/>
<dbReference type="InterPro" id="IPR003439">
    <property type="entry name" value="ABC_transporter-like_ATP-bd"/>
</dbReference>
<dbReference type="SUPFAM" id="SSF52540">
    <property type="entry name" value="P-loop containing nucleoside triphosphate hydrolases"/>
    <property type="match status" value="1"/>
</dbReference>
<feature type="domain" description="ABC transporter" evidence="4">
    <location>
        <begin position="9"/>
        <end position="240"/>
    </location>
</feature>
<gene>
    <name evidence="5" type="ordered locus">Desde_0227</name>
</gene>
<protein>
    <submittedName>
        <fullName evidence="5">ABC-type nitrate/sulfonate/bicarbonate transport system, ATPase component</fullName>
    </submittedName>
</protein>
<evidence type="ECO:0000256" key="2">
    <source>
        <dbReference type="ARBA" id="ARBA00022741"/>
    </source>
</evidence>
<proteinExistence type="predicted"/>
<dbReference type="InterPro" id="IPR050166">
    <property type="entry name" value="ABC_transporter_ATP-bind"/>
</dbReference>
<dbReference type="Gene3D" id="3.40.50.300">
    <property type="entry name" value="P-loop containing nucleotide triphosphate hydrolases"/>
    <property type="match status" value="1"/>
</dbReference>
<dbReference type="Pfam" id="PF00005">
    <property type="entry name" value="ABC_tran"/>
    <property type="match status" value="1"/>
</dbReference>
<dbReference type="PANTHER" id="PTHR42788:SF13">
    <property type="entry name" value="ALIPHATIC SULFONATES IMPORT ATP-BINDING PROTEIN SSUB"/>
    <property type="match status" value="1"/>
</dbReference>
<dbReference type="EMBL" id="CP003348">
    <property type="protein sequence ID" value="AFL98703.1"/>
    <property type="molecule type" value="Genomic_DNA"/>
</dbReference>
<evidence type="ECO:0000256" key="1">
    <source>
        <dbReference type="ARBA" id="ARBA00022448"/>
    </source>
</evidence>
<sequence>MGNDLNVTIRLKSVSKYYHRSNETLSVLDNIDLDIYQGEVLSILGPSGCGKTTLLRQIAGFDHPHSGSVLMDGQEIMKPEVKRMMIFQDFNQLFPWKTVIQNIAYPLQINRIGDSGAANREIALNYLNLVELSGFADSYPHQLSGGMKQKAAMARALALNPRVLLMDEPFGSLDALTRLSLQNLLLKVWLETGVTIVLVTHDIQEAIILSDRIAVMGRRGSGGIKKVILNPLPRPRTAGVEGYSEVYDQIYSLLDLNSENIS</sequence>
<evidence type="ECO:0000256" key="3">
    <source>
        <dbReference type="ARBA" id="ARBA00022840"/>
    </source>
</evidence>
<evidence type="ECO:0000313" key="6">
    <source>
        <dbReference type="Proteomes" id="UP000006053"/>
    </source>
</evidence>
<accession>I4A419</accession>
<reference evidence="5 6" key="2">
    <citation type="journal article" date="2015" name="J. Bacteriol.">
        <title>Genomic, proteomic, and biochemical analysis of the organohalide respiratory pathway in Desulfitobacterium dehalogenans.</title>
        <authorList>
            <person name="Kruse T."/>
            <person name="van de Pas B.A."/>
            <person name="Atteia A."/>
            <person name="Krab K."/>
            <person name="Hagen W.R."/>
            <person name="Goodwin L."/>
            <person name="Chain P."/>
            <person name="Boeren S."/>
            <person name="Maphosa F."/>
            <person name="Schraa G."/>
            <person name="de Vos W.M."/>
            <person name="van der Oost J."/>
            <person name="Smidt H."/>
            <person name="Stams A.J."/>
        </authorList>
    </citation>
    <scope>NUCLEOTIDE SEQUENCE [LARGE SCALE GENOMIC DNA]</scope>
    <source>
        <strain evidence="6">ATCC 51507 / DSM 9161 / JW/IU-DC1</strain>
    </source>
</reference>
<dbReference type="HOGENOM" id="CLU_000604_1_22_9"/>
<dbReference type="eggNOG" id="COG1116">
    <property type="taxonomic scope" value="Bacteria"/>
</dbReference>
<keyword evidence="6" id="KW-1185">Reference proteome</keyword>
<dbReference type="GO" id="GO:0016887">
    <property type="term" value="F:ATP hydrolysis activity"/>
    <property type="evidence" value="ECO:0007669"/>
    <property type="project" value="InterPro"/>
</dbReference>
<dbReference type="AlphaFoldDB" id="I4A419"/>
<organism evidence="5 6">
    <name type="scientific">Desulfitobacterium dehalogenans (strain ATCC 51507 / DSM 9161 / JW/IU-DC1)</name>
    <dbReference type="NCBI Taxonomy" id="756499"/>
    <lineage>
        <taxon>Bacteria</taxon>
        <taxon>Bacillati</taxon>
        <taxon>Bacillota</taxon>
        <taxon>Clostridia</taxon>
        <taxon>Eubacteriales</taxon>
        <taxon>Desulfitobacteriaceae</taxon>
        <taxon>Desulfitobacterium</taxon>
    </lineage>
</organism>
<dbReference type="GO" id="GO:0005524">
    <property type="term" value="F:ATP binding"/>
    <property type="evidence" value="ECO:0007669"/>
    <property type="project" value="UniProtKB-KW"/>
</dbReference>
<dbReference type="InterPro" id="IPR003593">
    <property type="entry name" value="AAA+_ATPase"/>
</dbReference>
<keyword evidence="2" id="KW-0547">Nucleotide-binding</keyword>
<dbReference type="PANTHER" id="PTHR42788">
    <property type="entry name" value="TAURINE IMPORT ATP-BINDING PROTEIN-RELATED"/>
    <property type="match status" value="1"/>
</dbReference>
<reference evidence="6" key="1">
    <citation type="submission" date="2012-06" db="EMBL/GenBank/DDBJ databases">
        <title>Complete sequence of Desulfitobacterium dehalogenans ATCC 51507.</title>
        <authorList>
            <person name="Lucas S."/>
            <person name="Han J."/>
            <person name="Lapidus A."/>
            <person name="Cheng J.-F."/>
            <person name="Goodwin L."/>
            <person name="Pitluck S."/>
            <person name="Peters L."/>
            <person name="Ovchinnikova G."/>
            <person name="Teshima H."/>
            <person name="Detter J.C."/>
            <person name="Han C."/>
            <person name="Tapia R."/>
            <person name="Land M."/>
            <person name="Hauser L."/>
            <person name="Kyrpides N."/>
            <person name="Ivanova N."/>
            <person name="Pagani I."/>
            <person name="Kruse T."/>
            <person name="de Vos W.M."/>
            <person name="Smidt H."/>
            <person name="Woyke T."/>
        </authorList>
    </citation>
    <scope>NUCLEOTIDE SEQUENCE [LARGE SCALE GENOMIC DNA]</scope>
    <source>
        <strain evidence="6">ATCC 51507 / DSM 9161 / JW/IU-DC1</strain>
    </source>
</reference>
<dbReference type="PROSITE" id="PS00211">
    <property type="entry name" value="ABC_TRANSPORTER_1"/>
    <property type="match status" value="1"/>
</dbReference>
<name>I4A419_DESDJ</name>
<dbReference type="KEGG" id="ddh:Desde_0227"/>
<dbReference type="CDD" id="cd03293">
    <property type="entry name" value="ABC_NrtD_SsuB_transporters"/>
    <property type="match status" value="1"/>
</dbReference>
<dbReference type="PROSITE" id="PS50893">
    <property type="entry name" value="ABC_TRANSPORTER_2"/>
    <property type="match status" value="1"/>
</dbReference>
<keyword evidence="3" id="KW-0067">ATP-binding</keyword>
<keyword evidence="1" id="KW-0813">Transport</keyword>
<dbReference type="SMART" id="SM00382">
    <property type="entry name" value="AAA"/>
    <property type="match status" value="1"/>
</dbReference>
<dbReference type="InterPro" id="IPR027417">
    <property type="entry name" value="P-loop_NTPase"/>
</dbReference>
<dbReference type="InterPro" id="IPR017871">
    <property type="entry name" value="ABC_transporter-like_CS"/>
</dbReference>